<organism evidence="4 5">
    <name type="scientific">Tetrabaena socialis</name>
    <dbReference type="NCBI Taxonomy" id="47790"/>
    <lineage>
        <taxon>Eukaryota</taxon>
        <taxon>Viridiplantae</taxon>
        <taxon>Chlorophyta</taxon>
        <taxon>core chlorophytes</taxon>
        <taxon>Chlorophyceae</taxon>
        <taxon>CS clade</taxon>
        <taxon>Chlamydomonadales</taxon>
        <taxon>Tetrabaenaceae</taxon>
        <taxon>Tetrabaena</taxon>
    </lineage>
</organism>
<feature type="compositionally biased region" description="Low complexity" evidence="2">
    <location>
        <begin position="284"/>
        <end position="295"/>
    </location>
</feature>
<name>A0A2J8AJ13_9CHLO</name>
<protein>
    <submittedName>
        <fullName evidence="4">DnaJ subfamily B member 11</fullName>
    </submittedName>
</protein>
<evidence type="ECO:0000313" key="4">
    <source>
        <dbReference type="EMBL" id="PNH12507.1"/>
    </source>
</evidence>
<proteinExistence type="predicted"/>
<dbReference type="PRINTS" id="PR00625">
    <property type="entry name" value="JDOMAIN"/>
</dbReference>
<dbReference type="InterPro" id="IPR002110">
    <property type="entry name" value="Ankyrin_rpt"/>
</dbReference>
<feature type="compositionally biased region" description="Gly residues" evidence="2">
    <location>
        <begin position="226"/>
        <end position="238"/>
    </location>
</feature>
<reference evidence="4 5" key="1">
    <citation type="journal article" date="2017" name="Mol. Biol. Evol.">
        <title>The 4-celled Tetrabaena socialis nuclear genome reveals the essential components for genetic control of cell number at the origin of multicellularity in the volvocine lineage.</title>
        <authorList>
            <person name="Featherston J."/>
            <person name="Arakaki Y."/>
            <person name="Hanschen E.R."/>
            <person name="Ferris P.J."/>
            <person name="Michod R.E."/>
            <person name="Olson B.J.S.C."/>
            <person name="Nozaki H."/>
            <person name="Durand P.M."/>
        </authorList>
    </citation>
    <scope>NUCLEOTIDE SEQUENCE [LARGE SCALE GENOMIC DNA]</scope>
    <source>
        <strain evidence="4 5">NIES-571</strain>
    </source>
</reference>
<comment type="caution">
    <text evidence="4">The sequence shown here is derived from an EMBL/GenBank/DDBJ whole genome shotgun (WGS) entry which is preliminary data.</text>
</comment>
<dbReference type="SUPFAM" id="SSF46565">
    <property type="entry name" value="Chaperone J-domain"/>
    <property type="match status" value="1"/>
</dbReference>
<dbReference type="Gene3D" id="1.25.40.20">
    <property type="entry name" value="Ankyrin repeat-containing domain"/>
    <property type="match status" value="1"/>
</dbReference>
<feature type="compositionally biased region" description="Pro residues" evidence="2">
    <location>
        <begin position="321"/>
        <end position="346"/>
    </location>
</feature>
<feature type="region of interest" description="Disordered" evidence="2">
    <location>
        <begin position="226"/>
        <end position="349"/>
    </location>
</feature>
<feature type="compositionally biased region" description="Gly residues" evidence="2">
    <location>
        <begin position="266"/>
        <end position="276"/>
    </location>
</feature>
<keyword evidence="5" id="KW-1185">Reference proteome</keyword>
<dbReference type="GO" id="GO:0051087">
    <property type="term" value="F:protein-folding chaperone binding"/>
    <property type="evidence" value="ECO:0007669"/>
    <property type="project" value="TreeGrafter"/>
</dbReference>
<dbReference type="InterPro" id="IPR036869">
    <property type="entry name" value="J_dom_sf"/>
</dbReference>
<dbReference type="OrthoDB" id="552876at2759"/>
<keyword evidence="1" id="KW-0040">ANK repeat</keyword>
<dbReference type="EMBL" id="PGGS01000008">
    <property type="protein sequence ID" value="PNH12507.1"/>
    <property type="molecule type" value="Genomic_DNA"/>
</dbReference>
<dbReference type="PROSITE" id="PS50297">
    <property type="entry name" value="ANK_REP_REGION"/>
    <property type="match status" value="1"/>
</dbReference>
<dbReference type="GO" id="GO:0044183">
    <property type="term" value="F:protein folding chaperone"/>
    <property type="evidence" value="ECO:0007669"/>
    <property type="project" value="TreeGrafter"/>
</dbReference>
<evidence type="ECO:0000256" key="1">
    <source>
        <dbReference type="PROSITE-ProRule" id="PRU00023"/>
    </source>
</evidence>
<accession>A0A2J8AJ13</accession>
<gene>
    <name evidence="4" type="ORF">TSOC_000562</name>
</gene>
<dbReference type="GO" id="GO:0005737">
    <property type="term" value="C:cytoplasm"/>
    <property type="evidence" value="ECO:0007669"/>
    <property type="project" value="TreeGrafter"/>
</dbReference>
<dbReference type="InterPro" id="IPR001623">
    <property type="entry name" value="DnaJ_domain"/>
</dbReference>
<feature type="repeat" description="ANK" evidence="1">
    <location>
        <begin position="384"/>
        <end position="410"/>
    </location>
</feature>
<dbReference type="PANTHER" id="PTHR43948">
    <property type="entry name" value="DNAJ HOMOLOG SUBFAMILY B"/>
    <property type="match status" value="1"/>
</dbReference>
<dbReference type="Pfam" id="PF00226">
    <property type="entry name" value="DnaJ"/>
    <property type="match status" value="1"/>
</dbReference>
<sequence length="443" mass="45783">MPPKKPSSRAAAADGQDLYKELGLAPNASVDDIKRAYRQLALQCHPDKCPGDQAAQERFQRVSVAYSVLSDASKRRFYDDTGTTEGLDISPEEFLDMFQALLLEIIGGADMIREMLSCFTPRELARLPPFPFPKELFPAGTFPPGLRFSSKGLKGMPPQLEAMIQNGDLASLFSAASGADSPSFGRGGAGASRAEANTRRKLFGAGGGMAAGGLYGHGGRAGGGGGGAVGRGGGGEAGDGSDDDSGDSSGDWTDVSDSELEALWAGAGGEAGGGSEGLQPAGRAQQPQPDVADPLPQQPAQPQPHSNGSQARRSTQIQHPQPQPQQPQQPQPPPPPQPEQQQPPQPQQQLLRDWMTAARCCDVGSLEGLLAAEPALLCSRGSGLGHTALHWCAAKGSVEAVGWLLQQGAEGAAVTVGGAAAAAASGLRAGWGWCSRLSLRLAA</sequence>
<dbReference type="PROSITE" id="PS50088">
    <property type="entry name" value="ANK_REPEAT"/>
    <property type="match status" value="1"/>
</dbReference>
<feature type="compositionally biased region" description="Polar residues" evidence="2">
    <location>
        <begin position="305"/>
        <end position="319"/>
    </location>
</feature>
<dbReference type="SMART" id="SM00271">
    <property type="entry name" value="DnaJ"/>
    <property type="match status" value="1"/>
</dbReference>
<dbReference type="PANTHER" id="PTHR43948:SF10">
    <property type="entry name" value="MRJ, ISOFORM E"/>
    <property type="match status" value="1"/>
</dbReference>
<dbReference type="SUPFAM" id="SSF48403">
    <property type="entry name" value="Ankyrin repeat"/>
    <property type="match status" value="1"/>
</dbReference>
<dbReference type="CDD" id="cd06257">
    <property type="entry name" value="DnaJ"/>
    <property type="match status" value="1"/>
</dbReference>
<dbReference type="AlphaFoldDB" id="A0A2J8AJ13"/>
<dbReference type="Proteomes" id="UP000236333">
    <property type="component" value="Unassembled WGS sequence"/>
</dbReference>
<dbReference type="Pfam" id="PF00023">
    <property type="entry name" value="Ank"/>
    <property type="match status" value="1"/>
</dbReference>
<dbReference type="InterPro" id="IPR036770">
    <property type="entry name" value="Ankyrin_rpt-contain_sf"/>
</dbReference>
<dbReference type="Gene3D" id="1.10.287.110">
    <property type="entry name" value="DnaJ domain"/>
    <property type="match status" value="1"/>
</dbReference>
<dbReference type="PROSITE" id="PS50076">
    <property type="entry name" value="DNAJ_2"/>
    <property type="match status" value="1"/>
</dbReference>
<evidence type="ECO:0000313" key="5">
    <source>
        <dbReference type="Proteomes" id="UP000236333"/>
    </source>
</evidence>
<dbReference type="PROSITE" id="PS00636">
    <property type="entry name" value="DNAJ_1"/>
    <property type="match status" value="1"/>
</dbReference>
<evidence type="ECO:0000256" key="2">
    <source>
        <dbReference type="SAM" id="MobiDB-lite"/>
    </source>
</evidence>
<evidence type="ECO:0000259" key="3">
    <source>
        <dbReference type="PROSITE" id="PS50076"/>
    </source>
</evidence>
<feature type="domain" description="J" evidence="3">
    <location>
        <begin position="17"/>
        <end position="82"/>
    </location>
</feature>
<dbReference type="InterPro" id="IPR018253">
    <property type="entry name" value="DnaJ_domain_CS"/>
</dbReference>
<dbReference type="GO" id="GO:0051082">
    <property type="term" value="F:unfolded protein binding"/>
    <property type="evidence" value="ECO:0007669"/>
    <property type="project" value="TreeGrafter"/>
</dbReference>